<dbReference type="PANTHER" id="PTHR47941">
    <property type="entry name" value="PENTATRICOPEPTIDE REPEAT-CONTAINING PROTEIN 3, MITOCHONDRIAL"/>
    <property type="match status" value="1"/>
</dbReference>
<evidence type="ECO:0000313" key="5">
    <source>
        <dbReference type="Proteomes" id="UP001064489"/>
    </source>
</evidence>
<reference evidence="4" key="1">
    <citation type="journal article" date="2022" name="Plant J.">
        <title>Strategies of tolerance reflected in two North American maple genomes.</title>
        <authorList>
            <person name="McEvoy S.L."/>
            <person name="Sezen U.U."/>
            <person name="Trouern-Trend A."/>
            <person name="McMahon S.M."/>
            <person name="Schaberg P.G."/>
            <person name="Yang J."/>
            <person name="Wegrzyn J.L."/>
            <person name="Swenson N.G."/>
        </authorList>
    </citation>
    <scope>NUCLEOTIDE SEQUENCE</scope>
    <source>
        <strain evidence="4">91603</strain>
    </source>
</reference>
<reference evidence="4" key="2">
    <citation type="submission" date="2023-02" db="EMBL/GenBank/DDBJ databases">
        <authorList>
            <person name="Swenson N.G."/>
            <person name="Wegrzyn J.L."/>
            <person name="Mcevoy S.L."/>
        </authorList>
    </citation>
    <scope>NUCLEOTIDE SEQUENCE</scope>
    <source>
        <strain evidence="4">91603</strain>
        <tissue evidence="4">Leaf</tissue>
    </source>
</reference>
<comment type="caution">
    <text evidence="4">The sequence shown here is derived from an EMBL/GenBank/DDBJ whole genome shotgun (WGS) entry which is preliminary data.</text>
</comment>
<dbReference type="Gene3D" id="1.25.40.10">
    <property type="entry name" value="Tetratricopeptide repeat domain"/>
    <property type="match status" value="1"/>
</dbReference>
<dbReference type="NCBIfam" id="TIGR00756">
    <property type="entry name" value="PPR"/>
    <property type="match status" value="2"/>
</dbReference>
<organism evidence="4 5">
    <name type="scientific">Acer negundo</name>
    <name type="common">Box elder</name>
    <dbReference type="NCBI Taxonomy" id="4023"/>
    <lineage>
        <taxon>Eukaryota</taxon>
        <taxon>Viridiplantae</taxon>
        <taxon>Streptophyta</taxon>
        <taxon>Embryophyta</taxon>
        <taxon>Tracheophyta</taxon>
        <taxon>Spermatophyta</taxon>
        <taxon>Magnoliopsida</taxon>
        <taxon>eudicotyledons</taxon>
        <taxon>Gunneridae</taxon>
        <taxon>Pentapetalae</taxon>
        <taxon>rosids</taxon>
        <taxon>malvids</taxon>
        <taxon>Sapindales</taxon>
        <taxon>Sapindaceae</taxon>
        <taxon>Hippocastanoideae</taxon>
        <taxon>Acereae</taxon>
        <taxon>Acer</taxon>
    </lineage>
</organism>
<gene>
    <name evidence="4" type="ORF">LWI28_018158</name>
</gene>
<dbReference type="AlphaFoldDB" id="A0AAD5IA48"/>
<feature type="repeat" description="PPR" evidence="3">
    <location>
        <begin position="20"/>
        <end position="54"/>
    </location>
</feature>
<comment type="similarity">
    <text evidence="1">Belongs to the PPR family. P subfamily.</text>
</comment>
<sequence length="101" mass="11354">MPVEALQLYSSVRKDGGFPSLASPNLLLDCLVTCNRFDKTLELFEDIVDSGFQPDKFTYGKAVQAAVKIGDLKRAREVVDLMKKRGVRPNVFIYNVLNETE</sequence>
<evidence type="ECO:0000313" key="4">
    <source>
        <dbReference type="EMBL" id="KAI9157190.1"/>
    </source>
</evidence>
<dbReference type="PROSITE" id="PS51375">
    <property type="entry name" value="PPR"/>
    <property type="match status" value="2"/>
</dbReference>
<evidence type="ECO:0008006" key="6">
    <source>
        <dbReference type="Google" id="ProtNLM"/>
    </source>
</evidence>
<protein>
    <recommendedName>
        <fullName evidence="6">Pentatricopeptide repeat-containing protein</fullName>
    </recommendedName>
</protein>
<proteinExistence type="inferred from homology"/>
<evidence type="ECO:0000256" key="3">
    <source>
        <dbReference type="PROSITE-ProRule" id="PRU00708"/>
    </source>
</evidence>
<keyword evidence="5" id="KW-1185">Reference proteome</keyword>
<feature type="repeat" description="PPR" evidence="3">
    <location>
        <begin position="55"/>
        <end position="89"/>
    </location>
</feature>
<dbReference type="Pfam" id="PF13812">
    <property type="entry name" value="PPR_3"/>
    <property type="match status" value="1"/>
</dbReference>
<keyword evidence="2" id="KW-0677">Repeat</keyword>
<dbReference type="EMBL" id="JAJSOW010000107">
    <property type="protein sequence ID" value="KAI9157190.1"/>
    <property type="molecule type" value="Genomic_DNA"/>
</dbReference>
<dbReference type="Proteomes" id="UP001064489">
    <property type="component" value="Chromosome 12"/>
</dbReference>
<evidence type="ECO:0000256" key="2">
    <source>
        <dbReference type="ARBA" id="ARBA00022737"/>
    </source>
</evidence>
<dbReference type="InterPro" id="IPR002885">
    <property type="entry name" value="PPR_rpt"/>
</dbReference>
<accession>A0AAD5IA48</accession>
<evidence type="ECO:0000256" key="1">
    <source>
        <dbReference type="ARBA" id="ARBA00007626"/>
    </source>
</evidence>
<name>A0AAD5IA48_ACENE</name>
<dbReference type="InterPro" id="IPR011990">
    <property type="entry name" value="TPR-like_helical_dom_sf"/>
</dbReference>